<evidence type="ECO:0008006" key="9">
    <source>
        <dbReference type="Google" id="ProtNLM"/>
    </source>
</evidence>
<evidence type="ECO:0000313" key="8">
    <source>
        <dbReference type="Proteomes" id="UP001530293"/>
    </source>
</evidence>
<feature type="region of interest" description="Disordered" evidence="5">
    <location>
        <begin position="498"/>
        <end position="551"/>
    </location>
</feature>
<feature type="compositionally biased region" description="Basic and acidic residues" evidence="5">
    <location>
        <begin position="536"/>
        <end position="551"/>
    </location>
</feature>
<proteinExistence type="predicted"/>
<keyword evidence="3" id="KW-0560">Oxidoreductase</keyword>
<keyword evidence="4" id="KW-0175">Coiled coil</keyword>
<dbReference type="Proteomes" id="UP001530293">
    <property type="component" value="Unassembled WGS sequence"/>
</dbReference>
<sequence>MFLLFLAAASAAAAVVALPSLPASAQSTFALAFSHQHQGSFHLSSSSSSRVVDSVTNTGMTTTSRRTAASITNPILAWSMPLPSSQSSRHRHRRRGGCTSRSAPLFSSPSTDEDAGFSSPSAASTKTARLVKRVAIIGGGISGLSLAHALRSNSMMLDVMQSKQLQRRHSSSDNIPPTTISTIDIFESRSSFSSKSGSGSGIQLTGGMAALHRINPHLQHLVSEAALPLGGVASYCRPWFGAPGGDNKEKEKGWKILELDVRRAILDQKRDLEAAVAEAEAARKTKANRAADGSNRADEIDDDDKQTIKYGLVTSTGEILAYTILRSTLQHILRESLQKEHDIPVQFDKRLIGISYLDDEAVSSIESGGIHCHFADGSTTGPYDIVVGCDGIGSAVREYVNTGNIDKSSTKKGSSAIYSGLRITFAIQDGEGDDEGGDSVVPTSCQFNQFFGNGAYALTSSYGAGKGKPPAKGAFLVYPDPNYFGPFPRMKNEATMTTTETNVGTTTKTSSSSSSSSTTAVSSSITSNNDDNDPTVDTKPDENPDWSQDKRITKDRILECLQILQAASVPGNDAAETIEQSTRFFDLGVYLHNPFSLNGWVREVEREKGSGSGGGGNKKLRKTGAFAVTAGDASHAMPPFLGQGANQALQEMQIFCVVHDVVGWDSSCALAAKIFEYNYDVEHLSSSSDTAGKIIPTEPDLKAYLKEYESLRWLPTTSLTVKAAILGYLEVGPWLLGNFRDVFFFVMGKAGVVKKIFLDAAMPKM</sequence>
<name>A0ABD3M2B1_9STRA</name>
<evidence type="ECO:0000256" key="1">
    <source>
        <dbReference type="ARBA" id="ARBA00022630"/>
    </source>
</evidence>
<dbReference type="PANTHER" id="PTHR46720:SF3">
    <property type="entry name" value="FAD-BINDING DOMAIN-CONTAINING PROTEIN-RELATED"/>
    <property type="match status" value="1"/>
</dbReference>
<protein>
    <recommendedName>
        <fullName evidence="9">FAD-binding domain-containing protein</fullName>
    </recommendedName>
</protein>
<evidence type="ECO:0000313" key="7">
    <source>
        <dbReference type="EMBL" id="KAL3756216.1"/>
    </source>
</evidence>
<feature type="chain" id="PRO_5044850724" description="FAD-binding domain-containing protein" evidence="6">
    <location>
        <begin position="18"/>
        <end position="765"/>
    </location>
</feature>
<comment type="caution">
    <text evidence="7">The sequence shown here is derived from an EMBL/GenBank/DDBJ whole genome shotgun (WGS) entry which is preliminary data.</text>
</comment>
<feature type="coiled-coil region" evidence="4">
    <location>
        <begin position="262"/>
        <end position="289"/>
    </location>
</feature>
<organism evidence="7 8">
    <name type="scientific">Discostella pseudostelligera</name>
    <dbReference type="NCBI Taxonomy" id="259834"/>
    <lineage>
        <taxon>Eukaryota</taxon>
        <taxon>Sar</taxon>
        <taxon>Stramenopiles</taxon>
        <taxon>Ochrophyta</taxon>
        <taxon>Bacillariophyta</taxon>
        <taxon>Coscinodiscophyceae</taxon>
        <taxon>Thalassiosirophycidae</taxon>
        <taxon>Stephanodiscales</taxon>
        <taxon>Stephanodiscaceae</taxon>
        <taxon>Discostella</taxon>
    </lineage>
</organism>
<dbReference type="InterPro" id="IPR051104">
    <property type="entry name" value="FAD_monoxygenase"/>
</dbReference>
<evidence type="ECO:0000256" key="2">
    <source>
        <dbReference type="ARBA" id="ARBA00022827"/>
    </source>
</evidence>
<feature type="signal peptide" evidence="6">
    <location>
        <begin position="1"/>
        <end position="17"/>
    </location>
</feature>
<dbReference type="EMBL" id="JALLBG020000312">
    <property type="protein sequence ID" value="KAL3756216.1"/>
    <property type="molecule type" value="Genomic_DNA"/>
</dbReference>
<evidence type="ECO:0000256" key="3">
    <source>
        <dbReference type="ARBA" id="ARBA00023002"/>
    </source>
</evidence>
<keyword evidence="8" id="KW-1185">Reference proteome</keyword>
<keyword evidence="1" id="KW-0285">Flavoprotein</keyword>
<reference evidence="7 8" key="1">
    <citation type="submission" date="2024-10" db="EMBL/GenBank/DDBJ databases">
        <title>Updated reference genomes for cyclostephanoid diatoms.</title>
        <authorList>
            <person name="Roberts W.R."/>
            <person name="Alverson A.J."/>
        </authorList>
    </citation>
    <scope>NUCLEOTIDE SEQUENCE [LARGE SCALE GENOMIC DNA]</scope>
    <source>
        <strain evidence="7 8">AJA232-27</strain>
    </source>
</reference>
<feature type="compositionally biased region" description="Low complexity" evidence="5">
    <location>
        <begin position="498"/>
        <end position="529"/>
    </location>
</feature>
<dbReference type="SUPFAM" id="SSF51905">
    <property type="entry name" value="FAD/NAD(P)-binding domain"/>
    <property type="match status" value="1"/>
</dbReference>
<dbReference type="Gene3D" id="3.50.50.60">
    <property type="entry name" value="FAD/NAD(P)-binding domain"/>
    <property type="match status" value="3"/>
</dbReference>
<dbReference type="PANTHER" id="PTHR46720">
    <property type="entry name" value="HYDROXYLASE, PUTATIVE (AFU_ORTHOLOGUE AFUA_3G01460)-RELATED"/>
    <property type="match status" value="1"/>
</dbReference>
<evidence type="ECO:0000256" key="4">
    <source>
        <dbReference type="SAM" id="Coils"/>
    </source>
</evidence>
<dbReference type="AlphaFoldDB" id="A0ABD3M2B1"/>
<gene>
    <name evidence="7" type="ORF">ACHAWU_007167</name>
</gene>
<keyword evidence="6" id="KW-0732">Signal</keyword>
<accession>A0ABD3M2B1</accession>
<keyword evidence="2" id="KW-0274">FAD</keyword>
<dbReference type="InterPro" id="IPR036188">
    <property type="entry name" value="FAD/NAD-bd_sf"/>
</dbReference>
<feature type="region of interest" description="Disordered" evidence="5">
    <location>
        <begin position="80"/>
        <end position="123"/>
    </location>
</feature>
<evidence type="ECO:0000256" key="6">
    <source>
        <dbReference type="SAM" id="SignalP"/>
    </source>
</evidence>
<evidence type="ECO:0000256" key="5">
    <source>
        <dbReference type="SAM" id="MobiDB-lite"/>
    </source>
</evidence>
<dbReference type="GO" id="GO:0016491">
    <property type="term" value="F:oxidoreductase activity"/>
    <property type="evidence" value="ECO:0007669"/>
    <property type="project" value="UniProtKB-KW"/>
</dbReference>